<evidence type="ECO:0000259" key="2">
    <source>
        <dbReference type="Pfam" id="PF02668"/>
    </source>
</evidence>
<evidence type="ECO:0000313" key="3">
    <source>
        <dbReference type="EMBL" id="EDR04327.1"/>
    </source>
</evidence>
<dbReference type="KEGG" id="lbc:LACBIDRAFT_296546"/>
<evidence type="ECO:0000313" key="4">
    <source>
        <dbReference type="EMBL" id="EDR09181.1"/>
    </source>
</evidence>
<protein>
    <submittedName>
        <fullName evidence="4">Predicted protein</fullName>
    </submittedName>
</protein>
<reference evidence="4 5" key="1">
    <citation type="journal article" date="2008" name="Nature">
        <title>The genome of Laccaria bicolor provides insights into mycorrhizal symbiosis.</title>
        <authorList>
            <person name="Martin F."/>
            <person name="Aerts A."/>
            <person name="Ahren D."/>
            <person name="Brun A."/>
            <person name="Danchin E.G.J."/>
            <person name="Duchaussoy F."/>
            <person name="Gibon J."/>
            <person name="Kohler A."/>
            <person name="Lindquist E."/>
            <person name="Pereda V."/>
            <person name="Salamov A."/>
            <person name="Shapiro H.J."/>
            <person name="Wuyts J."/>
            <person name="Blaudez D."/>
            <person name="Buee M."/>
            <person name="Brokstein P."/>
            <person name="Canbaeck B."/>
            <person name="Cohen D."/>
            <person name="Courty P.E."/>
            <person name="Coutinho P.M."/>
            <person name="Delaruelle C."/>
            <person name="Detter J.C."/>
            <person name="Deveau A."/>
            <person name="DiFazio S."/>
            <person name="Duplessis S."/>
            <person name="Fraissinet-Tachet L."/>
            <person name="Lucic E."/>
            <person name="Frey-Klett P."/>
            <person name="Fourrey C."/>
            <person name="Feussner I."/>
            <person name="Gay G."/>
            <person name="Grimwood J."/>
            <person name="Hoegger P.J."/>
            <person name="Jain P."/>
            <person name="Kilaru S."/>
            <person name="Labbe J."/>
            <person name="Lin Y.C."/>
            <person name="Legue V."/>
            <person name="Le Tacon F."/>
            <person name="Marmeisse R."/>
            <person name="Melayah D."/>
            <person name="Montanini B."/>
            <person name="Muratet M."/>
            <person name="Nehls U."/>
            <person name="Niculita-Hirzel H."/>
            <person name="Oudot-Le Secq M.P."/>
            <person name="Peter M."/>
            <person name="Quesneville H."/>
            <person name="Rajashekar B."/>
            <person name="Reich M."/>
            <person name="Rouhier N."/>
            <person name="Schmutz J."/>
            <person name="Yin T."/>
            <person name="Chalot M."/>
            <person name="Henrissat B."/>
            <person name="Kuees U."/>
            <person name="Lucas S."/>
            <person name="Van de Peer Y."/>
            <person name="Podila G.K."/>
            <person name="Polle A."/>
            <person name="Pukkila P.J."/>
            <person name="Richardson P.M."/>
            <person name="Rouze P."/>
            <person name="Sanders I.R."/>
            <person name="Stajich J.E."/>
            <person name="Tunlid A."/>
            <person name="Tuskan G."/>
            <person name="Grigoriev I.V."/>
        </authorList>
    </citation>
    <scope>NUCLEOTIDE SEQUENCE [LARGE SCALE GENOMIC DNA]</scope>
    <source>
        <strain evidence="5">S238N-H82 / ATCC MYA-4686</strain>
    </source>
</reference>
<accession>B0D926</accession>
<dbReference type="KEGG" id="lbc:LACBIDRAFT_304456"/>
<dbReference type="RefSeq" id="XP_001884846.1">
    <property type="nucleotide sequence ID" value="XM_001884811.1"/>
</dbReference>
<dbReference type="RefSeq" id="XP_001880494.1">
    <property type="nucleotide sequence ID" value="XM_001880459.1"/>
</dbReference>
<evidence type="ECO:0000313" key="5">
    <source>
        <dbReference type="Proteomes" id="UP000001194"/>
    </source>
</evidence>
<proteinExistence type="predicted"/>
<dbReference type="GeneID" id="6080647"/>
<dbReference type="InterPro" id="IPR003819">
    <property type="entry name" value="TauD/TfdA-like"/>
</dbReference>
<dbReference type="OrthoDB" id="272271at2759"/>
<organism evidence="5">
    <name type="scientific">Laccaria bicolor (strain S238N-H82 / ATCC MYA-4686)</name>
    <name type="common">Bicoloured deceiver</name>
    <name type="synonym">Laccaria laccata var. bicolor</name>
    <dbReference type="NCBI Taxonomy" id="486041"/>
    <lineage>
        <taxon>Eukaryota</taxon>
        <taxon>Fungi</taxon>
        <taxon>Dikarya</taxon>
        <taxon>Basidiomycota</taxon>
        <taxon>Agaricomycotina</taxon>
        <taxon>Agaricomycetes</taxon>
        <taxon>Agaricomycetidae</taxon>
        <taxon>Agaricales</taxon>
        <taxon>Agaricineae</taxon>
        <taxon>Hydnangiaceae</taxon>
        <taxon>Laccaria</taxon>
    </lineage>
</organism>
<keyword evidence="5" id="KW-1185">Reference proteome</keyword>
<dbReference type="InterPro" id="IPR042098">
    <property type="entry name" value="TauD-like_sf"/>
</dbReference>
<dbReference type="Pfam" id="PF02668">
    <property type="entry name" value="TauD"/>
    <property type="match status" value="1"/>
</dbReference>
<dbReference type="AlphaFoldDB" id="B0D926"/>
<dbReference type="EMBL" id="DS547100">
    <property type="protein sequence ID" value="EDR09181.1"/>
    <property type="molecule type" value="Genomic_DNA"/>
</dbReference>
<dbReference type="EMBL" id="DS547118">
    <property type="protein sequence ID" value="EDR04327.1"/>
    <property type="molecule type" value="Genomic_DNA"/>
</dbReference>
<gene>
    <name evidence="4" type="ORF">LACBIDRAFT_296546</name>
    <name evidence="3" type="ORF">LACBIDRAFT_304456</name>
</gene>
<keyword evidence="1" id="KW-0560">Oxidoreductase</keyword>
<dbReference type="HOGENOM" id="CLU_1555515_0_0_1"/>
<name>B0D926_LACBS</name>
<feature type="domain" description="TauD/TfdA-like" evidence="2">
    <location>
        <begin position="23"/>
        <end position="124"/>
    </location>
</feature>
<sequence length="172" mass="19903">MGTRPFTPLLPLISSSNIYRFSGDPPYTLRPLLFHHDSKIIIQYARRSFTGFLGLPRSTSIPPLSEDQAEAWPKFSILSISSRRNTNWGSISSDIQYINNLSVFHARDGFVDTPEKTRHLLRLWLRNEELAWKLPEKLEPIWKRLYYSATSPDEHRFPVEPEIRAASKGYAT</sequence>
<dbReference type="GeneID" id="6075786"/>
<dbReference type="Proteomes" id="UP000001194">
    <property type="component" value="Unassembled WGS sequence"/>
</dbReference>
<dbReference type="GO" id="GO:0016491">
    <property type="term" value="F:oxidoreductase activity"/>
    <property type="evidence" value="ECO:0007669"/>
    <property type="project" value="UniProtKB-KW"/>
</dbReference>
<dbReference type="InParanoid" id="B0D926"/>
<evidence type="ECO:0000256" key="1">
    <source>
        <dbReference type="ARBA" id="ARBA00023002"/>
    </source>
</evidence>
<dbReference type="Gene3D" id="3.60.130.10">
    <property type="entry name" value="Clavaminate synthase-like"/>
    <property type="match status" value="1"/>
</dbReference>
<dbReference type="SUPFAM" id="SSF51197">
    <property type="entry name" value="Clavaminate synthase-like"/>
    <property type="match status" value="1"/>
</dbReference>